<dbReference type="PROSITE" id="PS50042">
    <property type="entry name" value="CNMP_BINDING_3"/>
    <property type="match status" value="2"/>
</dbReference>
<dbReference type="PANTHER" id="PTHR23011:SF28">
    <property type="entry name" value="CYCLIC NUCLEOTIDE-BINDING DOMAIN CONTAINING PROTEIN"/>
    <property type="match status" value="1"/>
</dbReference>
<dbReference type="PROSITE" id="PS50206">
    <property type="entry name" value="RHODANESE_3"/>
    <property type="match status" value="1"/>
</dbReference>
<dbReference type="InterPro" id="IPR014710">
    <property type="entry name" value="RmlC-like_jellyroll"/>
</dbReference>
<dbReference type="EMBL" id="PIYS01000003">
    <property type="protein sequence ID" value="PKF72797.1"/>
    <property type="molecule type" value="Genomic_DNA"/>
</dbReference>
<dbReference type="RefSeq" id="WP_101192765.1">
    <property type="nucleotide sequence ID" value="NZ_JAYRKZ010000014.1"/>
</dbReference>
<dbReference type="SUPFAM" id="SSF51206">
    <property type="entry name" value="cAMP-binding domain-like"/>
    <property type="match status" value="2"/>
</dbReference>
<dbReference type="SUPFAM" id="SSF52821">
    <property type="entry name" value="Rhodanese/Cell cycle control phosphatase"/>
    <property type="match status" value="1"/>
</dbReference>
<proteinExistence type="predicted"/>
<dbReference type="Pfam" id="PF00027">
    <property type="entry name" value="cNMP_binding"/>
    <property type="match status" value="2"/>
</dbReference>
<dbReference type="CDD" id="cd00038">
    <property type="entry name" value="CAP_ED"/>
    <property type="match status" value="2"/>
</dbReference>
<dbReference type="InterPro" id="IPR018490">
    <property type="entry name" value="cNMP-bd_dom_sf"/>
</dbReference>
<sequence>MNDALTPAQLRSLTPLNMLSEQQWRELRTQLVPQHVLAGQLLFRRGDQARTTYYLLSGELLLEDADGCEERLQAGTVASCHPLSPALPRVQQARALSDVSVLALDSATLTRLLTWHSALQGLLLELQQDGEDLEWLQRLLANPLFARVPPANVRAMLGRLQPVTLPAGSVVLQEGEQGDCCYFLKQGRAEVLRGSDSQRQVLAELELGACFGEEALLADRPRNASVTLLEDSLLLRLDRQDFVALLKAPVVDQLSLGEASRLLAQGAAWLDVRLQDEYQQAHAAQALNMPLHLLRLKARLLDKERSYICYCDSGKRSANAVYLLAQLGFSAYALRDGYDALPALQRDALLSENGAGYLARSGGRIERSA</sequence>
<dbReference type="InterPro" id="IPR036873">
    <property type="entry name" value="Rhodanese-like_dom_sf"/>
</dbReference>
<protein>
    <submittedName>
        <fullName evidence="3">cAMP-binding protein</fullName>
    </submittedName>
</protein>
<evidence type="ECO:0000259" key="2">
    <source>
        <dbReference type="PROSITE" id="PS50206"/>
    </source>
</evidence>
<dbReference type="PANTHER" id="PTHR23011">
    <property type="entry name" value="CYCLIC NUCLEOTIDE-BINDING DOMAIN CONTAINING PROTEIN"/>
    <property type="match status" value="1"/>
</dbReference>
<comment type="caution">
    <text evidence="3">The sequence shown here is derived from an EMBL/GenBank/DDBJ whole genome shotgun (WGS) entry which is preliminary data.</text>
</comment>
<dbReference type="SMART" id="SM00450">
    <property type="entry name" value="RHOD"/>
    <property type="match status" value="1"/>
</dbReference>
<feature type="domain" description="Rhodanese" evidence="2">
    <location>
        <begin position="263"/>
        <end position="346"/>
    </location>
</feature>
<organism evidence="3 4">
    <name type="scientific">Pseudomonas fluvialis</name>
    <dbReference type="NCBI Taxonomy" id="1793966"/>
    <lineage>
        <taxon>Bacteria</taxon>
        <taxon>Pseudomonadati</taxon>
        <taxon>Pseudomonadota</taxon>
        <taxon>Gammaproteobacteria</taxon>
        <taxon>Pseudomonadales</taxon>
        <taxon>Pseudomonadaceae</taxon>
        <taxon>Pseudomonas</taxon>
    </lineage>
</organism>
<feature type="domain" description="Cyclic nucleotide-binding" evidence="1">
    <location>
        <begin position="144"/>
        <end position="246"/>
    </location>
</feature>
<dbReference type="SMART" id="SM00100">
    <property type="entry name" value="cNMP"/>
    <property type="match status" value="2"/>
</dbReference>
<gene>
    <name evidence="3" type="ORF">CW360_03540</name>
</gene>
<evidence type="ECO:0000313" key="4">
    <source>
        <dbReference type="Proteomes" id="UP000242861"/>
    </source>
</evidence>
<name>A0A2I0CTV9_9PSED</name>
<feature type="domain" description="Cyclic nucleotide-binding" evidence="1">
    <location>
        <begin position="15"/>
        <end position="113"/>
    </location>
</feature>
<accession>A0A2I0CTV9</accession>
<dbReference type="Proteomes" id="UP000242861">
    <property type="component" value="Unassembled WGS sequence"/>
</dbReference>
<dbReference type="InterPro" id="IPR001763">
    <property type="entry name" value="Rhodanese-like_dom"/>
</dbReference>
<dbReference type="CDD" id="cd00158">
    <property type="entry name" value="RHOD"/>
    <property type="match status" value="1"/>
</dbReference>
<reference evidence="4" key="1">
    <citation type="submission" date="2017-12" db="EMBL/GenBank/DDBJ databases">
        <authorList>
            <person name="Yu X.-Y."/>
        </authorList>
    </citation>
    <scope>NUCLEOTIDE SEQUENCE [LARGE SCALE GENOMIC DNA]</scope>
    <source>
        <strain evidence="4">ZYSR67-Z</strain>
    </source>
</reference>
<dbReference type="Gene3D" id="2.60.120.10">
    <property type="entry name" value="Jelly Rolls"/>
    <property type="match status" value="2"/>
</dbReference>
<evidence type="ECO:0000259" key="1">
    <source>
        <dbReference type="PROSITE" id="PS50042"/>
    </source>
</evidence>
<dbReference type="InterPro" id="IPR000595">
    <property type="entry name" value="cNMP-bd_dom"/>
</dbReference>
<dbReference type="AlphaFoldDB" id="A0A2I0CTV9"/>
<dbReference type="Gene3D" id="3.40.250.10">
    <property type="entry name" value="Rhodanese-like domain"/>
    <property type="match status" value="1"/>
</dbReference>
<evidence type="ECO:0000313" key="3">
    <source>
        <dbReference type="EMBL" id="PKF72797.1"/>
    </source>
</evidence>
<dbReference type="Pfam" id="PF00581">
    <property type="entry name" value="Rhodanese"/>
    <property type="match status" value="1"/>
</dbReference>